<dbReference type="InterPro" id="IPR046756">
    <property type="entry name" value="VAS1/VOA1_TM"/>
</dbReference>
<keyword evidence="7 10" id="KW-1133">Transmembrane helix</keyword>
<feature type="chain" id="PRO_5045045303" description="Protein BIG1" evidence="11">
    <location>
        <begin position="19"/>
        <end position="300"/>
    </location>
</feature>
<dbReference type="InterPro" id="IPR037654">
    <property type="entry name" value="Big1"/>
</dbReference>
<protein>
    <recommendedName>
        <fullName evidence="3">Protein BIG1</fullName>
    </recommendedName>
</protein>
<feature type="domain" description="V-type proton ATPase subunit S1/VOA1 transmembrane" evidence="12">
    <location>
        <begin position="248"/>
        <end position="287"/>
    </location>
</feature>
<keyword evidence="4 10" id="KW-0812">Transmembrane</keyword>
<evidence type="ECO:0000256" key="2">
    <source>
        <dbReference type="ARBA" id="ARBA00008203"/>
    </source>
</evidence>
<proteinExistence type="inferred from homology"/>
<evidence type="ECO:0000259" key="12">
    <source>
        <dbReference type="Pfam" id="PF20520"/>
    </source>
</evidence>
<dbReference type="Pfam" id="PF20520">
    <property type="entry name" value="Ac45-VOA1_TM"/>
    <property type="match status" value="1"/>
</dbReference>
<evidence type="ECO:0000313" key="13">
    <source>
        <dbReference type="EMBL" id="KAK6007037.1"/>
    </source>
</evidence>
<keyword evidence="5 11" id="KW-0732">Signal</keyword>
<dbReference type="PANTHER" id="PTHR28285">
    <property type="entry name" value="PROTEIN BIG1"/>
    <property type="match status" value="1"/>
</dbReference>
<feature type="signal peptide" evidence="11">
    <location>
        <begin position="1"/>
        <end position="18"/>
    </location>
</feature>
<comment type="subcellular location">
    <subcellularLocation>
        <location evidence="1">Endoplasmic reticulum membrane</location>
        <topology evidence="1">Single-pass type I membrane protein</topology>
    </subcellularLocation>
</comment>
<name>A0ABR0TRI2_AURPU</name>
<feature type="transmembrane region" description="Helical" evidence="10">
    <location>
        <begin position="254"/>
        <end position="278"/>
    </location>
</feature>
<keyword evidence="8 10" id="KW-0472">Membrane</keyword>
<evidence type="ECO:0000256" key="8">
    <source>
        <dbReference type="ARBA" id="ARBA00023136"/>
    </source>
</evidence>
<gene>
    <name evidence="13" type="ORF">QM012_006045</name>
</gene>
<evidence type="ECO:0000256" key="6">
    <source>
        <dbReference type="ARBA" id="ARBA00022824"/>
    </source>
</evidence>
<dbReference type="EMBL" id="JASGXD010000003">
    <property type="protein sequence ID" value="KAK6007037.1"/>
    <property type="molecule type" value="Genomic_DNA"/>
</dbReference>
<organism evidence="13 14">
    <name type="scientific">Aureobasidium pullulans</name>
    <name type="common">Black yeast</name>
    <name type="synonym">Pullularia pullulans</name>
    <dbReference type="NCBI Taxonomy" id="5580"/>
    <lineage>
        <taxon>Eukaryota</taxon>
        <taxon>Fungi</taxon>
        <taxon>Dikarya</taxon>
        <taxon>Ascomycota</taxon>
        <taxon>Pezizomycotina</taxon>
        <taxon>Dothideomycetes</taxon>
        <taxon>Dothideomycetidae</taxon>
        <taxon>Dothideales</taxon>
        <taxon>Saccotheciaceae</taxon>
        <taxon>Aureobasidium</taxon>
    </lineage>
</organism>
<dbReference type="Proteomes" id="UP001341245">
    <property type="component" value="Unassembled WGS sequence"/>
</dbReference>
<evidence type="ECO:0000256" key="9">
    <source>
        <dbReference type="ARBA" id="ARBA00023316"/>
    </source>
</evidence>
<evidence type="ECO:0000256" key="10">
    <source>
        <dbReference type="SAM" id="Phobius"/>
    </source>
</evidence>
<evidence type="ECO:0000256" key="4">
    <source>
        <dbReference type="ARBA" id="ARBA00022692"/>
    </source>
</evidence>
<comment type="similarity">
    <text evidence="2">Belongs to the BIG1 family.</text>
</comment>
<evidence type="ECO:0000256" key="7">
    <source>
        <dbReference type="ARBA" id="ARBA00022989"/>
    </source>
</evidence>
<evidence type="ECO:0000256" key="1">
    <source>
        <dbReference type="ARBA" id="ARBA00004115"/>
    </source>
</evidence>
<evidence type="ECO:0000256" key="11">
    <source>
        <dbReference type="SAM" id="SignalP"/>
    </source>
</evidence>
<accession>A0ABR0TRI2</accession>
<evidence type="ECO:0000313" key="14">
    <source>
        <dbReference type="Proteomes" id="UP001341245"/>
    </source>
</evidence>
<keyword evidence="9" id="KW-0961">Cell wall biogenesis/degradation</keyword>
<sequence length="300" mass="32794">MLLRYLSAAALALQSANAFKDASPFVLYSNSQLNAKDANVNIISAQSLQESVNHQIKGCPSDTYVFVSQPGVSANDLTLSKSTPHLRRRLSGKDDNVKSIFAAKNVVGEVDAMALVSTVSRECSTKTNTMNTLLLDGEKGEIPTQAYNAIHIRFPNLPTANDDRESALLQADSYLNSLLATLDSYTVLYAALNNIVPPQIQHPEQYEMDEPYPSNMHTDLKRDLNSHIARASNASNPQADLALFEKYQFLSPGIFMGGVVSILLFSILYVGISAIANLEVSYMAFSKEMGPAAQKKQQQQ</sequence>
<dbReference type="PANTHER" id="PTHR28285:SF1">
    <property type="entry name" value="PROTEIN BIG1"/>
    <property type="match status" value="1"/>
</dbReference>
<comment type="caution">
    <text evidence="13">The sequence shown here is derived from an EMBL/GenBank/DDBJ whole genome shotgun (WGS) entry which is preliminary data.</text>
</comment>
<keyword evidence="14" id="KW-1185">Reference proteome</keyword>
<evidence type="ECO:0000256" key="3">
    <source>
        <dbReference type="ARBA" id="ARBA00022089"/>
    </source>
</evidence>
<keyword evidence="6" id="KW-0256">Endoplasmic reticulum</keyword>
<evidence type="ECO:0000256" key="5">
    <source>
        <dbReference type="ARBA" id="ARBA00022729"/>
    </source>
</evidence>
<reference evidence="13 14" key="1">
    <citation type="submission" date="2023-11" db="EMBL/GenBank/DDBJ databases">
        <title>Draft genome sequence and annotation of the polyextremotolerant black yeast-like fungus Aureobasidium pullulans NRRL 62042.</title>
        <authorList>
            <person name="Dielentheis-Frenken M.R.E."/>
            <person name="Wibberg D."/>
            <person name="Blank L.M."/>
            <person name="Tiso T."/>
        </authorList>
    </citation>
    <scope>NUCLEOTIDE SEQUENCE [LARGE SCALE GENOMIC DNA]</scope>
    <source>
        <strain evidence="13 14">NRRL 62042</strain>
    </source>
</reference>